<name>A0A059CKW9_EUCGR</name>
<dbReference type="InParanoid" id="A0A059CKW9"/>
<sequence length="70" mass="8166">MTRYFSSTTQHHSLTHFCELKSSGNLSHFPSDSVNSVLQISHRCWLQSTSIEFVTFKKQDHHIIEDPYRG</sequence>
<dbReference type="EMBL" id="KK198755">
    <property type="protein sequence ID" value="KCW78826.1"/>
    <property type="molecule type" value="Genomic_DNA"/>
</dbReference>
<proteinExistence type="predicted"/>
<reference evidence="1" key="1">
    <citation type="submission" date="2013-07" db="EMBL/GenBank/DDBJ databases">
        <title>The genome of Eucalyptus grandis.</title>
        <authorList>
            <person name="Schmutz J."/>
            <person name="Hayes R."/>
            <person name="Myburg A."/>
            <person name="Tuskan G."/>
            <person name="Grattapaglia D."/>
            <person name="Rokhsar D.S."/>
        </authorList>
    </citation>
    <scope>NUCLEOTIDE SEQUENCE</scope>
    <source>
        <tissue evidence="1">Leaf extractions</tissue>
    </source>
</reference>
<accession>A0A059CKW9</accession>
<organism evidence="1">
    <name type="scientific">Eucalyptus grandis</name>
    <name type="common">Flooded gum</name>
    <dbReference type="NCBI Taxonomy" id="71139"/>
    <lineage>
        <taxon>Eukaryota</taxon>
        <taxon>Viridiplantae</taxon>
        <taxon>Streptophyta</taxon>
        <taxon>Embryophyta</taxon>
        <taxon>Tracheophyta</taxon>
        <taxon>Spermatophyta</taxon>
        <taxon>Magnoliopsida</taxon>
        <taxon>eudicotyledons</taxon>
        <taxon>Gunneridae</taxon>
        <taxon>Pentapetalae</taxon>
        <taxon>rosids</taxon>
        <taxon>malvids</taxon>
        <taxon>Myrtales</taxon>
        <taxon>Myrtaceae</taxon>
        <taxon>Myrtoideae</taxon>
        <taxon>Eucalypteae</taxon>
        <taxon>Eucalyptus</taxon>
    </lineage>
</organism>
<gene>
    <name evidence="1" type="ORF">EUGRSUZ_C00257</name>
</gene>
<protein>
    <submittedName>
        <fullName evidence="1">Uncharacterized protein</fullName>
    </submittedName>
</protein>
<dbReference type="Gramene" id="KCW78826">
    <property type="protein sequence ID" value="KCW78826"/>
    <property type="gene ID" value="EUGRSUZ_C00257"/>
</dbReference>
<evidence type="ECO:0000313" key="1">
    <source>
        <dbReference type="EMBL" id="KCW78826.1"/>
    </source>
</evidence>
<dbReference type="AlphaFoldDB" id="A0A059CKW9"/>